<keyword evidence="1" id="KW-0472">Membrane</keyword>
<dbReference type="AlphaFoldDB" id="A0A9D1J6Z3"/>
<dbReference type="Proteomes" id="UP000886744">
    <property type="component" value="Unassembled WGS sequence"/>
</dbReference>
<feature type="transmembrane region" description="Helical" evidence="1">
    <location>
        <begin position="443"/>
        <end position="460"/>
    </location>
</feature>
<feature type="signal peptide" evidence="2">
    <location>
        <begin position="1"/>
        <end position="19"/>
    </location>
</feature>
<dbReference type="EMBL" id="DVHI01000078">
    <property type="protein sequence ID" value="HIR63142.1"/>
    <property type="molecule type" value="Genomic_DNA"/>
</dbReference>
<feature type="transmembrane region" description="Helical" evidence="1">
    <location>
        <begin position="305"/>
        <end position="327"/>
    </location>
</feature>
<accession>A0A9D1J6Z3</accession>
<feature type="transmembrane region" description="Helical" evidence="1">
    <location>
        <begin position="418"/>
        <end position="437"/>
    </location>
</feature>
<evidence type="ECO:0000256" key="2">
    <source>
        <dbReference type="SAM" id="SignalP"/>
    </source>
</evidence>
<feature type="transmembrane region" description="Helical" evidence="1">
    <location>
        <begin position="279"/>
        <end position="299"/>
    </location>
</feature>
<dbReference type="GO" id="GO:0005975">
    <property type="term" value="P:carbohydrate metabolic process"/>
    <property type="evidence" value="ECO:0007669"/>
    <property type="project" value="UniProtKB-ARBA"/>
</dbReference>
<evidence type="ECO:0000313" key="4">
    <source>
        <dbReference type="Proteomes" id="UP000886744"/>
    </source>
</evidence>
<proteinExistence type="predicted"/>
<evidence type="ECO:0000256" key="1">
    <source>
        <dbReference type="SAM" id="Phobius"/>
    </source>
</evidence>
<organism evidence="3 4">
    <name type="scientific">Candidatus Coprenecus avistercoris</name>
    <dbReference type="NCBI Taxonomy" id="2840730"/>
    <lineage>
        <taxon>Bacteria</taxon>
        <taxon>Pseudomonadati</taxon>
        <taxon>Bacteroidota</taxon>
        <taxon>Bacteroidia</taxon>
        <taxon>Bacteroidales</taxon>
        <taxon>Rikenellaceae</taxon>
        <taxon>Rikenellaceae incertae sedis</taxon>
        <taxon>Candidatus Coprenecus</taxon>
    </lineage>
</organism>
<name>A0A9D1J6Z3_9BACT</name>
<feature type="transmembrane region" description="Helical" evidence="1">
    <location>
        <begin position="240"/>
        <end position="259"/>
    </location>
</feature>
<keyword evidence="1" id="KW-0812">Transmembrane</keyword>
<dbReference type="InterPro" id="IPR013320">
    <property type="entry name" value="ConA-like_dom_sf"/>
</dbReference>
<sequence>MKTLILTLAVMLCAVTASAEEVPQPSGALVNYHFDNTIEDLTNWLTLQTYDPKTNSFSPVEDPKFAKDGGLVLDRYYTIDGLSLRRHSSQTLVVRLRIGKPVDDEGPILRFGSEDNVRKDGMYLFEADGKDIIIEGINSDTDERHRYKMELPKTEKSGYLTFVLTYHGRHCSLYVGDKKCSFSIDEEFAESNQGNLVLCPSKNGAVTDVVFYNKALSDRDVQAFTGKEVRHDLEIGEKEGFNILDLLWPVIFITLNYYLASTAAKKRREKMAEGVKFRFNGNVIIIFITSVGIIGYLYIMIRGGGVFISMLAGILQIIVSLVAYILISYRPISQEELEAEQKMREAEEARMRAAGVKEPGLKEELMKFISMCLNSAGKLAGKGLERVGEAMANSAQVEETYHNGILVKRENTTDPVSFLTPLIGIFIAGGLLFFIVISLILMATQLVIAAMSFLPLYMFISNRRKYDILK</sequence>
<dbReference type="GO" id="GO:0004553">
    <property type="term" value="F:hydrolase activity, hydrolyzing O-glycosyl compounds"/>
    <property type="evidence" value="ECO:0007669"/>
    <property type="project" value="UniProtKB-ARBA"/>
</dbReference>
<protein>
    <submittedName>
        <fullName evidence="3">Uncharacterized protein</fullName>
    </submittedName>
</protein>
<reference evidence="3" key="1">
    <citation type="submission" date="2020-10" db="EMBL/GenBank/DDBJ databases">
        <authorList>
            <person name="Gilroy R."/>
        </authorList>
    </citation>
    <scope>NUCLEOTIDE SEQUENCE</scope>
    <source>
        <strain evidence="3">ChiHjej13B12-12457</strain>
    </source>
</reference>
<comment type="caution">
    <text evidence="3">The sequence shown here is derived from an EMBL/GenBank/DDBJ whole genome shotgun (WGS) entry which is preliminary data.</text>
</comment>
<evidence type="ECO:0000313" key="3">
    <source>
        <dbReference type="EMBL" id="HIR63142.1"/>
    </source>
</evidence>
<keyword evidence="2" id="KW-0732">Signal</keyword>
<keyword evidence="1" id="KW-1133">Transmembrane helix</keyword>
<gene>
    <name evidence="3" type="ORF">IAC94_06450</name>
</gene>
<feature type="chain" id="PRO_5039249440" evidence="2">
    <location>
        <begin position="20"/>
        <end position="470"/>
    </location>
</feature>
<reference evidence="3" key="2">
    <citation type="journal article" date="2021" name="PeerJ">
        <title>Extensive microbial diversity within the chicken gut microbiome revealed by metagenomics and culture.</title>
        <authorList>
            <person name="Gilroy R."/>
            <person name="Ravi A."/>
            <person name="Getino M."/>
            <person name="Pursley I."/>
            <person name="Horton D.L."/>
            <person name="Alikhan N.F."/>
            <person name="Baker D."/>
            <person name="Gharbi K."/>
            <person name="Hall N."/>
            <person name="Watson M."/>
            <person name="Adriaenssens E.M."/>
            <person name="Foster-Nyarko E."/>
            <person name="Jarju S."/>
            <person name="Secka A."/>
            <person name="Antonio M."/>
            <person name="Oren A."/>
            <person name="Chaudhuri R.R."/>
            <person name="La Ragione R."/>
            <person name="Hildebrand F."/>
            <person name="Pallen M.J."/>
        </authorList>
    </citation>
    <scope>NUCLEOTIDE SEQUENCE</scope>
    <source>
        <strain evidence="3">ChiHjej13B12-12457</strain>
    </source>
</reference>
<dbReference type="SUPFAM" id="SSF49899">
    <property type="entry name" value="Concanavalin A-like lectins/glucanases"/>
    <property type="match status" value="1"/>
</dbReference>